<name>A0A0J6C2W5_9BACT</name>
<evidence type="ECO:0000313" key="2">
    <source>
        <dbReference type="EMBL" id="KMM30626.1"/>
    </source>
</evidence>
<dbReference type="PANTHER" id="PTHR46558:SF11">
    <property type="entry name" value="HTH-TYPE TRANSCRIPTIONAL REGULATOR XRE"/>
    <property type="match status" value="1"/>
</dbReference>
<keyword evidence="1" id="KW-0238">DNA-binding</keyword>
<evidence type="ECO:0000256" key="1">
    <source>
        <dbReference type="ARBA" id="ARBA00023125"/>
    </source>
</evidence>
<gene>
    <name evidence="2" type="ORF">ACM15_26910</name>
</gene>
<comment type="caution">
    <text evidence="2">The sequence shown here is derived from an EMBL/GenBank/DDBJ whole genome shotgun (WGS) entry which is preliminary data.</text>
</comment>
<dbReference type="PATRIC" id="fig|328812.4.peg.1742"/>
<dbReference type="RefSeq" id="WP_009860165.1">
    <property type="nucleotide sequence ID" value="NZ_AP031410.1"/>
</dbReference>
<organism evidence="2 3">
    <name type="scientific">Parabacteroides goldsteinii</name>
    <dbReference type="NCBI Taxonomy" id="328812"/>
    <lineage>
        <taxon>Bacteria</taxon>
        <taxon>Pseudomonadati</taxon>
        <taxon>Bacteroidota</taxon>
        <taxon>Bacteroidia</taxon>
        <taxon>Bacteroidales</taxon>
        <taxon>Tannerellaceae</taxon>
        <taxon>Parabacteroides</taxon>
    </lineage>
</organism>
<reference evidence="2 3" key="1">
    <citation type="submission" date="2015-06" db="EMBL/GenBank/DDBJ databases">
        <title>Draft Genome Sequence of Parabacteroides goldsteinii with Putative Novel Metallo-Beta-Lactamases Isolated from a Blood Culture from a Human Patient.</title>
        <authorList>
            <person name="Krogh T.J."/>
            <person name="Agergaard C.N."/>
            <person name="Moller-Jensen J."/>
            <person name="Justesen U.S."/>
        </authorList>
    </citation>
    <scope>NUCLEOTIDE SEQUENCE [LARGE SCALE GENOMIC DNA]</scope>
    <source>
        <strain evidence="2 3">910340</strain>
    </source>
</reference>
<dbReference type="Gene3D" id="1.10.260.40">
    <property type="entry name" value="lambda repressor-like DNA-binding domains"/>
    <property type="match status" value="1"/>
</dbReference>
<dbReference type="AlphaFoldDB" id="A0A0J6C2W5"/>
<dbReference type="PANTHER" id="PTHR46558">
    <property type="entry name" value="TRACRIPTIONAL REGULATORY PROTEIN-RELATED-RELATED"/>
    <property type="match status" value="1"/>
</dbReference>
<sequence>MKQIVGRNLKEIREANRLTQAQVAEFLGVERGTLSNYELGAREAPYHVLEKLADLYGVDGNVFFETDESRRKESLACAFRIADLSVADLKAVSAFKDVVKSYLKMCTIEAEK</sequence>
<dbReference type="CDD" id="cd00093">
    <property type="entry name" value="HTH_XRE"/>
    <property type="match status" value="1"/>
</dbReference>
<dbReference type="GeneID" id="69983256"/>
<evidence type="ECO:0000313" key="3">
    <source>
        <dbReference type="Proteomes" id="UP000036166"/>
    </source>
</evidence>
<accession>A0A0J6C2W5</accession>
<dbReference type="InterPro" id="IPR001387">
    <property type="entry name" value="Cro/C1-type_HTH"/>
</dbReference>
<dbReference type="EMBL" id="LFJV01000184">
    <property type="protein sequence ID" value="KMM30626.1"/>
    <property type="molecule type" value="Genomic_DNA"/>
</dbReference>
<dbReference type="Proteomes" id="UP000036166">
    <property type="component" value="Unassembled WGS sequence"/>
</dbReference>
<dbReference type="SMART" id="SM00530">
    <property type="entry name" value="HTH_XRE"/>
    <property type="match status" value="1"/>
</dbReference>
<dbReference type="SUPFAM" id="SSF47413">
    <property type="entry name" value="lambda repressor-like DNA-binding domains"/>
    <property type="match status" value="1"/>
</dbReference>
<dbReference type="InterPro" id="IPR010982">
    <property type="entry name" value="Lambda_DNA-bd_dom_sf"/>
</dbReference>
<dbReference type="GO" id="GO:0003677">
    <property type="term" value="F:DNA binding"/>
    <property type="evidence" value="ECO:0007669"/>
    <property type="project" value="UniProtKB-KW"/>
</dbReference>
<dbReference type="Pfam" id="PF13560">
    <property type="entry name" value="HTH_31"/>
    <property type="match status" value="1"/>
</dbReference>
<dbReference type="PROSITE" id="PS50943">
    <property type="entry name" value="HTH_CROC1"/>
    <property type="match status" value="1"/>
</dbReference>
<proteinExistence type="predicted"/>
<protein>
    <submittedName>
        <fullName evidence="2">Transcriptional regulator</fullName>
    </submittedName>
</protein>